<dbReference type="PANTHER" id="PTHR33154">
    <property type="entry name" value="TRANSCRIPTIONAL REGULATOR, ARSR FAMILY"/>
    <property type="match status" value="1"/>
</dbReference>
<protein>
    <submittedName>
        <fullName evidence="6">Helix-turn-helix domain-containing protein</fullName>
    </submittedName>
</protein>
<dbReference type="AlphaFoldDB" id="A0A6N7ER86"/>
<gene>
    <name evidence="6" type="ORF">GB881_11650</name>
</gene>
<dbReference type="PANTHER" id="PTHR33154:SF15">
    <property type="entry name" value="REGULATORY PROTEIN ARSR"/>
    <property type="match status" value="1"/>
</dbReference>
<dbReference type="CDD" id="cd00090">
    <property type="entry name" value="HTH_ARSR"/>
    <property type="match status" value="1"/>
</dbReference>
<reference evidence="6 7" key="1">
    <citation type="submission" date="2019-10" db="EMBL/GenBank/DDBJ databases">
        <title>Georgenia wutianyii sp. nov. and Georgenia yuyongxinii sp. nov. isolated from plateau pika (Ochotona curzoniae) in the Qinghai-Tibet plateau of China.</title>
        <authorList>
            <person name="Tian Z."/>
        </authorList>
    </citation>
    <scope>NUCLEOTIDE SEQUENCE [LARGE SCALE GENOMIC DNA]</scope>
    <source>
        <strain evidence="6 7">JCM 19765</strain>
    </source>
</reference>
<accession>A0A6N7ER86</accession>
<keyword evidence="3" id="KW-0804">Transcription</keyword>
<proteinExistence type="predicted"/>
<dbReference type="RefSeq" id="WP_152195462.1">
    <property type="nucleotide sequence ID" value="NZ_VUKD01000003.1"/>
</dbReference>
<evidence type="ECO:0000256" key="1">
    <source>
        <dbReference type="ARBA" id="ARBA00023015"/>
    </source>
</evidence>
<dbReference type="Gene3D" id="1.10.10.10">
    <property type="entry name" value="Winged helix-like DNA-binding domain superfamily/Winged helix DNA-binding domain"/>
    <property type="match status" value="1"/>
</dbReference>
<dbReference type="SMART" id="SM00418">
    <property type="entry name" value="HTH_ARSR"/>
    <property type="match status" value="1"/>
</dbReference>
<dbReference type="InterPro" id="IPR036388">
    <property type="entry name" value="WH-like_DNA-bd_sf"/>
</dbReference>
<dbReference type="InterPro" id="IPR051081">
    <property type="entry name" value="HTH_MetalResp_TranReg"/>
</dbReference>
<dbReference type="InterPro" id="IPR036390">
    <property type="entry name" value="WH_DNA-bd_sf"/>
</dbReference>
<evidence type="ECO:0000259" key="5">
    <source>
        <dbReference type="SMART" id="SM00418"/>
    </source>
</evidence>
<dbReference type="GO" id="GO:0003677">
    <property type="term" value="F:DNA binding"/>
    <property type="evidence" value="ECO:0007669"/>
    <property type="project" value="UniProtKB-KW"/>
</dbReference>
<evidence type="ECO:0000313" key="6">
    <source>
        <dbReference type="EMBL" id="MPV37684.1"/>
    </source>
</evidence>
<dbReference type="OrthoDB" id="7945987at2"/>
<feature type="domain" description="HTH arsR-type" evidence="5">
    <location>
        <begin position="24"/>
        <end position="103"/>
    </location>
</feature>
<feature type="region of interest" description="Disordered" evidence="4">
    <location>
        <begin position="208"/>
        <end position="244"/>
    </location>
</feature>
<name>A0A6N7ER86_9MICO</name>
<keyword evidence="2" id="KW-0238">DNA-binding</keyword>
<dbReference type="EMBL" id="WHPC01000045">
    <property type="protein sequence ID" value="MPV37684.1"/>
    <property type="molecule type" value="Genomic_DNA"/>
</dbReference>
<feature type="compositionally biased region" description="Low complexity" evidence="4">
    <location>
        <begin position="233"/>
        <end position="244"/>
    </location>
</feature>
<keyword evidence="7" id="KW-1185">Reference proteome</keyword>
<dbReference type="Pfam" id="PF12840">
    <property type="entry name" value="HTH_20"/>
    <property type="match status" value="1"/>
</dbReference>
<dbReference type="GO" id="GO:0003700">
    <property type="term" value="F:DNA-binding transcription factor activity"/>
    <property type="evidence" value="ECO:0007669"/>
    <property type="project" value="InterPro"/>
</dbReference>
<sequence>MSSTDDTTAETPDREIRTRVLDVVALKALAHPLRTQLWDALMTGPATASQLAEQLGESSGATSYHLRQLAKHGFIEEVPGRGTARERFWRIVEGNTRISHEEATSPASREAMSIFGDEWLRLRFRSAARYHERKRAGLEEEWSNAATEMDSYFYGTPEELAEFVKDFEAIGEKWAKRLSGRTEHDRPAGSRTIEVQFRAFPRYRAADEAAVPASAAPATPAPPAGAPADDTESTTTATTEGRDN</sequence>
<evidence type="ECO:0000256" key="4">
    <source>
        <dbReference type="SAM" id="MobiDB-lite"/>
    </source>
</evidence>
<evidence type="ECO:0000256" key="3">
    <source>
        <dbReference type="ARBA" id="ARBA00023163"/>
    </source>
</evidence>
<keyword evidence="1" id="KW-0805">Transcription regulation</keyword>
<organism evidence="6 7">
    <name type="scientific">Georgenia subflava</name>
    <dbReference type="NCBI Taxonomy" id="1622177"/>
    <lineage>
        <taxon>Bacteria</taxon>
        <taxon>Bacillati</taxon>
        <taxon>Actinomycetota</taxon>
        <taxon>Actinomycetes</taxon>
        <taxon>Micrococcales</taxon>
        <taxon>Bogoriellaceae</taxon>
        <taxon>Georgenia</taxon>
    </lineage>
</organism>
<feature type="compositionally biased region" description="Low complexity" evidence="4">
    <location>
        <begin position="208"/>
        <end position="218"/>
    </location>
</feature>
<dbReference type="SUPFAM" id="SSF46785">
    <property type="entry name" value="Winged helix' DNA-binding domain"/>
    <property type="match status" value="1"/>
</dbReference>
<evidence type="ECO:0000256" key="2">
    <source>
        <dbReference type="ARBA" id="ARBA00023125"/>
    </source>
</evidence>
<dbReference type="InterPro" id="IPR011991">
    <property type="entry name" value="ArsR-like_HTH"/>
</dbReference>
<dbReference type="InterPro" id="IPR001845">
    <property type="entry name" value="HTH_ArsR_DNA-bd_dom"/>
</dbReference>
<comment type="caution">
    <text evidence="6">The sequence shown here is derived from an EMBL/GenBank/DDBJ whole genome shotgun (WGS) entry which is preliminary data.</text>
</comment>
<dbReference type="Proteomes" id="UP000437709">
    <property type="component" value="Unassembled WGS sequence"/>
</dbReference>
<evidence type="ECO:0000313" key="7">
    <source>
        <dbReference type="Proteomes" id="UP000437709"/>
    </source>
</evidence>